<evidence type="ECO:0000259" key="14">
    <source>
        <dbReference type="PROSITE" id="PS50089"/>
    </source>
</evidence>
<comment type="function">
    <text evidence="11">May function as histone H3 lysine demethylase and be involved in regulation of gene expression.</text>
</comment>
<name>A0A843TNA7_COLES</name>
<evidence type="ECO:0000256" key="12">
    <source>
        <dbReference type="PROSITE-ProRule" id="PRU00175"/>
    </source>
</evidence>
<evidence type="ECO:0000313" key="17">
    <source>
        <dbReference type="Proteomes" id="UP000652761"/>
    </source>
</evidence>
<dbReference type="GO" id="GO:0006357">
    <property type="term" value="P:regulation of transcription by RNA polymerase II"/>
    <property type="evidence" value="ECO:0007669"/>
    <property type="project" value="TreeGrafter"/>
</dbReference>
<feature type="compositionally biased region" description="Basic and acidic residues" evidence="13">
    <location>
        <begin position="72"/>
        <end position="92"/>
    </location>
</feature>
<keyword evidence="8" id="KW-0805">Transcription regulation</keyword>
<feature type="region of interest" description="Disordered" evidence="13">
    <location>
        <begin position="1"/>
        <end position="20"/>
    </location>
</feature>
<dbReference type="Pfam" id="PF10497">
    <property type="entry name" value="zf-4CXXC_R1"/>
    <property type="match status" value="1"/>
</dbReference>
<evidence type="ECO:0000256" key="3">
    <source>
        <dbReference type="ARBA" id="ARBA00022723"/>
    </source>
</evidence>
<dbReference type="FunFam" id="2.60.120.650:FF:000026">
    <property type="entry name" value="Transcription factor jumonji domain-containing protein"/>
    <property type="match status" value="1"/>
</dbReference>
<dbReference type="InterPro" id="IPR001841">
    <property type="entry name" value="Znf_RING"/>
</dbReference>
<keyword evidence="3" id="KW-0479">Metal-binding</keyword>
<dbReference type="PANTHER" id="PTHR12549">
    <property type="entry name" value="JMJC DOMAIN-CONTAINING HISTONE DEMETHYLATION PROTEIN"/>
    <property type="match status" value="1"/>
</dbReference>
<evidence type="ECO:0000256" key="1">
    <source>
        <dbReference type="ARBA" id="ARBA00004123"/>
    </source>
</evidence>
<dbReference type="GO" id="GO:0000118">
    <property type="term" value="C:histone deacetylase complex"/>
    <property type="evidence" value="ECO:0007669"/>
    <property type="project" value="TreeGrafter"/>
</dbReference>
<evidence type="ECO:0000256" key="11">
    <source>
        <dbReference type="ARBA" id="ARBA00060112"/>
    </source>
</evidence>
<feature type="domain" description="RING-type" evidence="14">
    <location>
        <begin position="191"/>
        <end position="239"/>
    </location>
</feature>
<dbReference type="PROSITE" id="PS51184">
    <property type="entry name" value="JMJC"/>
    <property type="match status" value="1"/>
</dbReference>
<dbReference type="SMART" id="SM00558">
    <property type="entry name" value="JmjC"/>
    <property type="match status" value="1"/>
</dbReference>
<feature type="region of interest" description="Disordered" evidence="13">
    <location>
        <begin position="27"/>
        <end position="92"/>
    </location>
</feature>
<keyword evidence="6" id="KW-0560">Oxidoreductase</keyword>
<feature type="compositionally biased region" description="Basic and acidic residues" evidence="13">
    <location>
        <begin position="120"/>
        <end position="133"/>
    </location>
</feature>
<comment type="caution">
    <text evidence="16">The sequence shown here is derived from an EMBL/GenBank/DDBJ whole genome shotgun (WGS) entry which is preliminary data.</text>
</comment>
<evidence type="ECO:0000256" key="6">
    <source>
        <dbReference type="ARBA" id="ARBA00023002"/>
    </source>
</evidence>
<dbReference type="GO" id="GO:0032454">
    <property type="term" value="F:histone H3K9 demethylase activity"/>
    <property type="evidence" value="ECO:0007669"/>
    <property type="project" value="InterPro"/>
</dbReference>
<sequence length="881" mass="99494">MARGGAGGVESRATERRRANAAPCFYYYSDGDDHPSEASETETAASDEEWSGGEGRKRGRKVGAQKGPAGGRRPDAAGGGEKRSRVGEGERRVDRVALVKETGRGAARGVRLRGKRGGRLRGEVEEQRGDRRNLGRRRPGWAAGSSLSVPCGRYRTAPNAYSSSSSASCWSSSSCLSSLQEHAQQVSRTTCHQCRSCRKGRKVVPCLKCKRRRYCIDCIRHWYPHLSEDAIAEACPVCRGNCNCNDCLRKGKSTKNFWEEMNCTERIKYDGYLLHLLLPFLRKFSEEQMREKETEARTEEIREGNLHGNCRAVMLNYRCRGTIYMHGGDPLPGTLQENDFLGIHPKTNMNDYTKECFGWKANANGGIPCPPKELGGCGESLLELKHLLSENWVAELQVKAEDLARDMKLPYLPAKTGQMNCSCTEENAENVRKAASRADSSDNYLYCPYSINIDEEDLEHFQRHWIKGEPVIVRGVLEGTTGLSWEPMVMWRILRANKACKSSQVKASECLSCCEVEINCHQFFRGYVGGRMYKNMWPEMLKLKDWPPHNRFEECLPRHCDEFISALPFSVYTDPKSGPLNLAVKLPKEALRPDLGPKTYIAYGTVEELGRGDSVTKLHCDVSDAVNVLMHTSVVSLSRKQISAVRKLQRKHKAQDEREFNKDGKHIGSLGTEEQKGEVCLHDRSSDECAAEGGGALWDIFRREDVPKLQAYLRKHSEEFRHIYCSPVSQVFNPVLDETFYLTMEHKRRLKEEFGVEPWSFEQKLGEAVFIPVGCPHQVRNLKSCTKVALDFVSPENVHECIRLTDEFRSLPKNHKSKEDKIEIVVDYFTGDGKAILCAHSLNRMTVLAEFHRHILASMRNGNLISYLSISINLSKNFLDL</sequence>
<dbReference type="Gene3D" id="2.60.120.650">
    <property type="entry name" value="Cupin"/>
    <property type="match status" value="1"/>
</dbReference>
<evidence type="ECO:0000313" key="16">
    <source>
        <dbReference type="EMBL" id="MQL70820.1"/>
    </source>
</evidence>
<dbReference type="EMBL" id="NMUH01000079">
    <property type="protein sequence ID" value="MQL70820.1"/>
    <property type="molecule type" value="Genomic_DNA"/>
</dbReference>
<evidence type="ECO:0000256" key="10">
    <source>
        <dbReference type="ARBA" id="ARBA00023242"/>
    </source>
</evidence>
<evidence type="ECO:0000256" key="13">
    <source>
        <dbReference type="SAM" id="MobiDB-lite"/>
    </source>
</evidence>
<evidence type="ECO:0000256" key="8">
    <source>
        <dbReference type="ARBA" id="ARBA00023015"/>
    </source>
</evidence>
<evidence type="ECO:0000256" key="7">
    <source>
        <dbReference type="ARBA" id="ARBA00023004"/>
    </source>
</evidence>
<evidence type="ECO:0000256" key="5">
    <source>
        <dbReference type="ARBA" id="ARBA00022833"/>
    </source>
</evidence>
<dbReference type="Proteomes" id="UP000652761">
    <property type="component" value="Unassembled WGS sequence"/>
</dbReference>
<feature type="region of interest" description="Disordered" evidence="13">
    <location>
        <begin position="120"/>
        <end position="139"/>
    </location>
</feature>
<protein>
    <submittedName>
        <fullName evidence="16">Uncharacterized protein</fullName>
    </submittedName>
</protein>
<keyword evidence="4 12" id="KW-0863">Zinc-finger</keyword>
<dbReference type="PANTHER" id="PTHR12549:SF11">
    <property type="entry name" value="LYSINE-SPECIFIC DEMETHYLASE JMJ25"/>
    <property type="match status" value="1"/>
</dbReference>
<dbReference type="GO" id="GO:0031490">
    <property type="term" value="F:chromatin DNA binding"/>
    <property type="evidence" value="ECO:0007669"/>
    <property type="project" value="TreeGrafter"/>
</dbReference>
<reference evidence="16" key="1">
    <citation type="submission" date="2017-07" db="EMBL/GenBank/DDBJ databases">
        <title>Taro Niue Genome Assembly and Annotation.</title>
        <authorList>
            <person name="Atibalentja N."/>
            <person name="Keating K."/>
            <person name="Fields C.J."/>
        </authorList>
    </citation>
    <scope>NUCLEOTIDE SEQUENCE</scope>
    <source>
        <strain evidence="16">Niue_2</strain>
        <tissue evidence="16">Leaf</tissue>
    </source>
</reference>
<dbReference type="InterPro" id="IPR018866">
    <property type="entry name" value="Znf-4CXXC_R1"/>
</dbReference>
<evidence type="ECO:0000256" key="4">
    <source>
        <dbReference type="ARBA" id="ARBA00022771"/>
    </source>
</evidence>
<dbReference type="AlphaFoldDB" id="A0A843TNA7"/>
<evidence type="ECO:0000256" key="9">
    <source>
        <dbReference type="ARBA" id="ARBA00023163"/>
    </source>
</evidence>
<dbReference type="GO" id="GO:0000785">
    <property type="term" value="C:chromatin"/>
    <property type="evidence" value="ECO:0007669"/>
    <property type="project" value="TreeGrafter"/>
</dbReference>
<organism evidence="16 17">
    <name type="scientific">Colocasia esculenta</name>
    <name type="common">Wild taro</name>
    <name type="synonym">Arum esculentum</name>
    <dbReference type="NCBI Taxonomy" id="4460"/>
    <lineage>
        <taxon>Eukaryota</taxon>
        <taxon>Viridiplantae</taxon>
        <taxon>Streptophyta</taxon>
        <taxon>Embryophyta</taxon>
        <taxon>Tracheophyta</taxon>
        <taxon>Spermatophyta</taxon>
        <taxon>Magnoliopsida</taxon>
        <taxon>Liliopsida</taxon>
        <taxon>Araceae</taxon>
        <taxon>Aroideae</taxon>
        <taxon>Colocasieae</taxon>
        <taxon>Colocasia</taxon>
    </lineage>
</organism>
<feature type="domain" description="JmjC" evidence="15">
    <location>
        <begin position="575"/>
        <end position="809"/>
    </location>
</feature>
<dbReference type="InterPro" id="IPR003347">
    <property type="entry name" value="JmjC_dom"/>
</dbReference>
<dbReference type="GO" id="GO:0008270">
    <property type="term" value="F:zinc ion binding"/>
    <property type="evidence" value="ECO:0007669"/>
    <property type="project" value="UniProtKB-KW"/>
</dbReference>
<keyword evidence="9" id="KW-0804">Transcription</keyword>
<keyword evidence="10" id="KW-0539">Nucleus</keyword>
<dbReference type="PROSITE" id="PS50089">
    <property type="entry name" value="ZF_RING_2"/>
    <property type="match status" value="1"/>
</dbReference>
<keyword evidence="17" id="KW-1185">Reference proteome</keyword>
<dbReference type="GO" id="GO:0003712">
    <property type="term" value="F:transcription coregulator activity"/>
    <property type="evidence" value="ECO:0007669"/>
    <property type="project" value="TreeGrafter"/>
</dbReference>
<dbReference type="InterPro" id="IPR045109">
    <property type="entry name" value="LSDs-like"/>
</dbReference>
<keyword evidence="7" id="KW-0408">Iron</keyword>
<dbReference type="SUPFAM" id="SSF51197">
    <property type="entry name" value="Clavaminate synthase-like"/>
    <property type="match status" value="1"/>
</dbReference>
<evidence type="ECO:0000256" key="2">
    <source>
        <dbReference type="ARBA" id="ARBA00006801"/>
    </source>
</evidence>
<dbReference type="GO" id="GO:0016491">
    <property type="term" value="F:oxidoreductase activity"/>
    <property type="evidence" value="ECO:0007669"/>
    <property type="project" value="UniProtKB-KW"/>
</dbReference>
<keyword evidence="5" id="KW-0862">Zinc</keyword>
<comment type="subcellular location">
    <subcellularLocation>
        <location evidence="1">Nucleus</location>
    </subcellularLocation>
</comment>
<dbReference type="Pfam" id="PF02373">
    <property type="entry name" value="JmjC"/>
    <property type="match status" value="1"/>
</dbReference>
<comment type="similarity">
    <text evidence="2">Belongs to the JARID1 histone demethylase family.</text>
</comment>
<dbReference type="OrthoDB" id="1667110at2759"/>
<evidence type="ECO:0000259" key="15">
    <source>
        <dbReference type="PROSITE" id="PS51184"/>
    </source>
</evidence>
<accession>A0A843TNA7</accession>
<gene>
    <name evidence="16" type="ORF">Taro_003097</name>
</gene>
<proteinExistence type="inferred from homology"/>